<dbReference type="InterPro" id="IPR011990">
    <property type="entry name" value="TPR-like_helical_dom_sf"/>
</dbReference>
<accession>A0A6P6GJ84</accession>
<keyword evidence="3" id="KW-1185">Reference proteome</keyword>
<dbReference type="RefSeq" id="XP_060669503.1">
    <property type="nucleotide sequence ID" value="XM_060813520.1"/>
</dbReference>
<dbReference type="GeneID" id="107428993"/>
<dbReference type="InterPro" id="IPR002885">
    <property type="entry name" value="PPR_rpt"/>
</dbReference>
<dbReference type="Gene3D" id="1.25.40.10">
    <property type="entry name" value="Tetratricopeptide repeat domain"/>
    <property type="match status" value="4"/>
</dbReference>
<evidence type="ECO:0000313" key="5">
    <source>
        <dbReference type="RefSeq" id="XP_024933850.3"/>
    </source>
</evidence>
<evidence type="ECO:0000256" key="1">
    <source>
        <dbReference type="ARBA" id="ARBA00022737"/>
    </source>
</evidence>
<feature type="repeat" description="PPR" evidence="2">
    <location>
        <begin position="194"/>
        <end position="228"/>
    </location>
</feature>
<sequence length="598" mass="66656">MTLRGASSFLRQNFKFWSEMYKSDDHLFFPKDLNFISLLKSCKQISQVSQVHGFMVKSGLDHDPFTLSKLLASSIQDIEYAASIFNSIQNPNLFMFNTMLRGYSASDVPEQAFVVFNNLRAQGIVLDQFSFITTLKACAVQSNIWTGQVVHGIALKSGYRLFINVKNSLLHLYCICGRILDAHVLFDEFPQQNDLVSYNTLMGGYLHISQPIVIVELFRKLCSSGLKASITTVLSVLSAAGDLGNYLGGESLHGYCIKLGFCSDLHVVTALTDMYAKTDHIDLAHRIFNEVTLKDVVLWNCLIDKHAKSGLLEEALALLKHLELEGLKANSSTLAGLLSTCASSGAVSMGRCINNYVEEEGLVLDVVLGTALVDMYAKCGFLGKATDIFERMQGKDVKSWTAMISGYGNHGQAENAIRLFCRMEDEGYKPNEITFLAILSACSHGGLVTEGMRYFEIMVSKYGFLPKIEHYGCIIDLLGRAGLLEEAYKLLKSLPVKGDATAWRALLAACRVFGYVELGECVERVLIDLNDEHPTNSILLSSAYAVAGRLPERSIMQEIKEEERLMKDMKFSFRYKDKIAKEVGCSTIEMDFYLYNQQ</sequence>
<dbReference type="PANTHER" id="PTHR47926:SF490">
    <property type="entry name" value="REPEAT-LIKE SUPERFAMILY PROTEIN, PUTATIVE-RELATED"/>
    <property type="match status" value="1"/>
</dbReference>
<feature type="repeat" description="PPR" evidence="2">
    <location>
        <begin position="295"/>
        <end position="329"/>
    </location>
</feature>
<gene>
    <name evidence="4 5 6 7" type="primary">LOC107428993</name>
</gene>
<organism evidence="3 5">
    <name type="scientific">Ziziphus jujuba</name>
    <name type="common">Chinese jujube</name>
    <name type="synonym">Ziziphus sativa</name>
    <dbReference type="NCBI Taxonomy" id="326968"/>
    <lineage>
        <taxon>Eukaryota</taxon>
        <taxon>Viridiplantae</taxon>
        <taxon>Streptophyta</taxon>
        <taxon>Embryophyta</taxon>
        <taxon>Tracheophyta</taxon>
        <taxon>Spermatophyta</taxon>
        <taxon>Magnoliopsida</taxon>
        <taxon>eudicotyledons</taxon>
        <taxon>Gunneridae</taxon>
        <taxon>Pentapetalae</taxon>
        <taxon>rosids</taxon>
        <taxon>fabids</taxon>
        <taxon>Rosales</taxon>
        <taxon>Rhamnaceae</taxon>
        <taxon>Paliureae</taxon>
        <taxon>Ziziphus</taxon>
    </lineage>
</organism>
<name>A0A6P6GJ84_ZIZJJ</name>
<feature type="repeat" description="PPR" evidence="2">
    <location>
        <begin position="396"/>
        <end position="430"/>
    </location>
</feature>
<dbReference type="PROSITE" id="PS51375">
    <property type="entry name" value="PPR"/>
    <property type="match status" value="4"/>
</dbReference>
<keyword evidence="1" id="KW-0677">Repeat</keyword>
<evidence type="ECO:0000313" key="4">
    <source>
        <dbReference type="RefSeq" id="XP_024933849.3"/>
    </source>
</evidence>
<protein>
    <submittedName>
        <fullName evidence="4 5">Pentatricopeptide repeat-containing protein At1g26900, mitochondrial isoform X1</fullName>
    </submittedName>
</protein>
<dbReference type="GO" id="GO:0003723">
    <property type="term" value="F:RNA binding"/>
    <property type="evidence" value="ECO:0007669"/>
    <property type="project" value="InterPro"/>
</dbReference>
<evidence type="ECO:0000313" key="6">
    <source>
        <dbReference type="RefSeq" id="XP_060669502.1"/>
    </source>
</evidence>
<dbReference type="InterPro" id="IPR046960">
    <property type="entry name" value="PPR_At4g14850-like_plant"/>
</dbReference>
<evidence type="ECO:0000256" key="2">
    <source>
        <dbReference type="PROSITE-ProRule" id="PRU00708"/>
    </source>
</evidence>
<dbReference type="RefSeq" id="XP_060669502.1">
    <property type="nucleotide sequence ID" value="XM_060813519.1"/>
</dbReference>
<dbReference type="GO" id="GO:0009451">
    <property type="term" value="P:RNA modification"/>
    <property type="evidence" value="ECO:0007669"/>
    <property type="project" value="InterPro"/>
</dbReference>
<evidence type="ECO:0000313" key="7">
    <source>
        <dbReference type="RefSeq" id="XP_060669503.1"/>
    </source>
</evidence>
<reference evidence="4 5" key="1">
    <citation type="submission" date="2025-05" db="UniProtKB">
        <authorList>
            <consortium name="RefSeq"/>
        </authorList>
    </citation>
    <scope>IDENTIFICATION</scope>
    <source>
        <tissue evidence="4 5">Seedling</tissue>
    </source>
</reference>
<dbReference type="Pfam" id="PF13041">
    <property type="entry name" value="PPR_2"/>
    <property type="match status" value="1"/>
</dbReference>
<dbReference type="PANTHER" id="PTHR47926">
    <property type="entry name" value="PENTATRICOPEPTIDE REPEAT-CONTAINING PROTEIN"/>
    <property type="match status" value="1"/>
</dbReference>
<dbReference type="RefSeq" id="XP_024933849.3">
    <property type="nucleotide sequence ID" value="XM_025078081.3"/>
</dbReference>
<dbReference type="KEGG" id="zju:107428993"/>
<dbReference type="NCBIfam" id="TIGR00756">
    <property type="entry name" value="PPR"/>
    <property type="match status" value="3"/>
</dbReference>
<dbReference type="Proteomes" id="UP001652623">
    <property type="component" value="Chromosome 12"/>
</dbReference>
<evidence type="ECO:0000313" key="3">
    <source>
        <dbReference type="Proteomes" id="UP001652623"/>
    </source>
</evidence>
<dbReference type="AlphaFoldDB" id="A0A6P6GJ84"/>
<dbReference type="RefSeq" id="XP_024933850.3">
    <property type="nucleotide sequence ID" value="XM_025078082.3"/>
</dbReference>
<feature type="repeat" description="PPR" evidence="2">
    <location>
        <begin position="92"/>
        <end position="126"/>
    </location>
</feature>
<dbReference type="Pfam" id="PF01535">
    <property type="entry name" value="PPR"/>
    <property type="match status" value="5"/>
</dbReference>
<proteinExistence type="predicted"/>
<dbReference type="SMR" id="A0A6P6GJ84"/>